<proteinExistence type="predicted"/>
<dbReference type="Proteomes" id="UP001371456">
    <property type="component" value="Unassembled WGS sequence"/>
</dbReference>
<keyword evidence="2" id="KW-1185">Reference proteome</keyword>
<accession>A0AAN8YKT2</accession>
<evidence type="ECO:0000313" key="2">
    <source>
        <dbReference type="Proteomes" id="UP001371456"/>
    </source>
</evidence>
<protein>
    <submittedName>
        <fullName evidence="1">Uncharacterized protein</fullName>
    </submittedName>
</protein>
<dbReference type="EMBL" id="JBANQN010000003">
    <property type="protein sequence ID" value="KAK6795716.1"/>
    <property type="molecule type" value="Genomic_DNA"/>
</dbReference>
<sequence>MGIHQQKSITITEKQETVLLPSDASCVVRKILGTRDVLLKRQAGQGNLMVSLKRHRRVGSFLAVQKRLATVERLEKLGIQVTMILWGRLCNWLGIQRVVQDWRSEIAWISDIAKKNAGGAEIKTSVFVMIVYIIWRERNKISFQRGSLCVDKVLREIVMHIHLRGQHKAKWKPILQALNKYP</sequence>
<evidence type="ECO:0000313" key="1">
    <source>
        <dbReference type="EMBL" id="KAK6795716.1"/>
    </source>
</evidence>
<reference evidence="1 2" key="1">
    <citation type="submission" date="2024-02" db="EMBL/GenBank/DDBJ databases">
        <title>de novo genome assembly of Solanum bulbocastanum strain 11H21.</title>
        <authorList>
            <person name="Hosaka A.J."/>
        </authorList>
    </citation>
    <scope>NUCLEOTIDE SEQUENCE [LARGE SCALE GENOMIC DNA]</scope>
    <source>
        <tissue evidence="1">Young leaves</tissue>
    </source>
</reference>
<gene>
    <name evidence="1" type="ORF">RDI58_009171</name>
</gene>
<dbReference type="AlphaFoldDB" id="A0AAN8YKT2"/>
<organism evidence="1 2">
    <name type="scientific">Solanum bulbocastanum</name>
    <name type="common">Wild potato</name>
    <dbReference type="NCBI Taxonomy" id="147425"/>
    <lineage>
        <taxon>Eukaryota</taxon>
        <taxon>Viridiplantae</taxon>
        <taxon>Streptophyta</taxon>
        <taxon>Embryophyta</taxon>
        <taxon>Tracheophyta</taxon>
        <taxon>Spermatophyta</taxon>
        <taxon>Magnoliopsida</taxon>
        <taxon>eudicotyledons</taxon>
        <taxon>Gunneridae</taxon>
        <taxon>Pentapetalae</taxon>
        <taxon>asterids</taxon>
        <taxon>lamiids</taxon>
        <taxon>Solanales</taxon>
        <taxon>Solanaceae</taxon>
        <taxon>Solanoideae</taxon>
        <taxon>Solaneae</taxon>
        <taxon>Solanum</taxon>
    </lineage>
</organism>
<comment type="caution">
    <text evidence="1">The sequence shown here is derived from an EMBL/GenBank/DDBJ whole genome shotgun (WGS) entry which is preliminary data.</text>
</comment>
<name>A0AAN8YKT2_SOLBU</name>